<evidence type="ECO:0000313" key="6">
    <source>
        <dbReference type="Proteomes" id="UP000095492"/>
    </source>
</evidence>
<dbReference type="GeneID" id="97390333"/>
<dbReference type="NCBIfam" id="TIGR03064">
    <property type="entry name" value="sortase_srtB"/>
    <property type="match status" value="1"/>
</dbReference>
<organism evidence="4 6">
    <name type="scientific">Eubacterium ramulus</name>
    <dbReference type="NCBI Taxonomy" id="39490"/>
    <lineage>
        <taxon>Bacteria</taxon>
        <taxon>Bacillati</taxon>
        <taxon>Bacillota</taxon>
        <taxon>Clostridia</taxon>
        <taxon>Eubacteriales</taxon>
        <taxon>Eubacteriaceae</taxon>
        <taxon>Eubacterium</taxon>
    </lineage>
</organism>
<dbReference type="Proteomes" id="UP000095492">
    <property type="component" value="Unassembled WGS sequence"/>
</dbReference>
<keyword evidence="1 5" id="KW-0378">Hydrolase</keyword>
<dbReference type="InterPro" id="IPR023365">
    <property type="entry name" value="Sortase_dom-sf"/>
</dbReference>
<dbReference type="STRING" id="39490.ERS852448_01003"/>
<keyword evidence="3" id="KW-1133">Transmembrane helix</keyword>
<gene>
    <name evidence="5" type="primary">srtB</name>
    <name evidence="4" type="ORF">ERS852448_01003</name>
    <name evidence="5" type="ORF">GKE72_03550</name>
</gene>
<dbReference type="RefSeq" id="WP_021737932.1">
    <property type="nucleotide sequence ID" value="NZ_CABKSU010000018.1"/>
</dbReference>
<dbReference type="Pfam" id="PF04203">
    <property type="entry name" value="Sortase"/>
    <property type="match status" value="1"/>
</dbReference>
<feature type="active site" description="Acyl-thioester intermediate" evidence="2">
    <location>
        <position position="237"/>
    </location>
</feature>
<dbReference type="InterPro" id="IPR009835">
    <property type="entry name" value="SrtB"/>
</dbReference>
<dbReference type="EMBL" id="WKRA01000004">
    <property type="protein sequence ID" value="MSD15160.1"/>
    <property type="molecule type" value="Genomic_DNA"/>
</dbReference>
<evidence type="ECO:0000256" key="1">
    <source>
        <dbReference type="ARBA" id="ARBA00022801"/>
    </source>
</evidence>
<dbReference type="AlphaFoldDB" id="A0A173SJH8"/>
<keyword evidence="3" id="KW-0812">Transmembrane</keyword>
<evidence type="ECO:0000313" key="5">
    <source>
        <dbReference type="EMBL" id="MSD15160.1"/>
    </source>
</evidence>
<dbReference type="CDD" id="cd05826">
    <property type="entry name" value="Sortase_B"/>
    <property type="match status" value="1"/>
</dbReference>
<reference evidence="5 7" key="2">
    <citation type="journal article" date="2019" name="Nat. Med.">
        <title>A library of human gut bacterial isolates paired with longitudinal multiomics data enables mechanistic microbiome research.</title>
        <authorList>
            <person name="Poyet M."/>
            <person name="Groussin M."/>
            <person name="Gibbons S.M."/>
            <person name="Avila-Pacheco J."/>
            <person name="Jiang X."/>
            <person name="Kearney S.M."/>
            <person name="Perrotta A.R."/>
            <person name="Berdy B."/>
            <person name="Zhao S."/>
            <person name="Lieberman T.D."/>
            <person name="Swanson P.K."/>
            <person name="Smith M."/>
            <person name="Roesemann S."/>
            <person name="Alexander J.E."/>
            <person name="Rich S.A."/>
            <person name="Livny J."/>
            <person name="Vlamakis H."/>
            <person name="Clish C."/>
            <person name="Bullock K."/>
            <person name="Deik A."/>
            <person name="Scott J."/>
            <person name="Pierce K.A."/>
            <person name="Xavier R.J."/>
            <person name="Alm E.J."/>
        </authorList>
    </citation>
    <scope>NUCLEOTIDE SEQUENCE [LARGE SCALE GENOMIC DNA]</scope>
    <source>
        <strain evidence="5 7">BIOML-A3</strain>
    </source>
</reference>
<evidence type="ECO:0000256" key="2">
    <source>
        <dbReference type="PIRSR" id="PIRSR605754-1"/>
    </source>
</evidence>
<name>A0A173SJH8_EUBRA</name>
<feature type="active site" description="Proton donor/acceptor" evidence="2">
    <location>
        <position position="143"/>
    </location>
</feature>
<dbReference type="Gene3D" id="2.40.260.10">
    <property type="entry name" value="Sortase"/>
    <property type="match status" value="1"/>
</dbReference>
<evidence type="ECO:0000313" key="4">
    <source>
        <dbReference type="EMBL" id="CUM90360.1"/>
    </source>
</evidence>
<dbReference type="GeneID" id="42785507"/>
<keyword evidence="3" id="KW-0472">Membrane</keyword>
<dbReference type="Proteomes" id="UP000431304">
    <property type="component" value="Unassembled WGS sequence"/>
</dbReference>
<protein>
    <submittedName>
        <fullName evidence="5">Class B sortase</fullName>
        <ecNumber evidence="5">3.4.22.71</ecNumber>
    </submittedName>
    <submittedName>
        <fullName evidence="4">Sortase (Surface protein transpeptidase)</fullName>
    </submittedName>
</protein>
<reference evidence="4 6" key="1">
    <citation type="submission" date="2015-09" db="EMBL/GenBank/DDBJ databases">
        <authorList>
            <consortium name="Pathogen Informatics"/>
        </authorList>
    </citation>
    <scope>NUCLEOTIDE SEQUENCE [LARGE SCALE GENOMIC DNA]</scope>
    <source>
        <strain evidence="4 6">2789STDY5608891</strain>
    </source>
</reference>
<dbReference type="SUPFAM" id="SSF63817">
    <property type="entry name" value="Sortase"/>
    <property type="match status" value="1"/>
</dbReference>
<dbReference type="InterPro" id="IPR005754">
    <property type="entry name" value="Sortase"/>
</dbReference>
<accession>A0A173SJH8</accession>
<dbReference type="EMBL" id="CYYA01000005">
    <property type="protein sequence ID" value="CUM90360.1"/>
    <property type="molecule type" value="Genomic_DNA"/>
</dbReference>
<evidence type="ECO:0000313" key="7">
    <source>
        <dbReference type="Proteomes" id="UP000431304"/>
    </source>
</evidence>
<feature type="transmembrane region" description="Helical" evidence="3">
    <location>
        <begin position="12"/>
        <end position="33"/>
    </location>
</feature>
<evidence type="ECO:0000256" key="3">
    <source>
        <dbReference type="SAM" id="Phobius"/>
    </source>
</evidence>
<proteinExistence type="predicted"/>
<dbReference type="EC" id="3.4.22.71" evidence="5"/>
<dbReference type="OrthoDB" id="9806013at2"/>
<sequence>MEEKKKKKRHPVTLVILIIALAVMIFSIVKLAGIQKDYKESEKTFQTLESEYVVHPDGAGALWQDGTRIQFEALRKENPDIMAWLRFDNYNDVHISYPVLYSGDDETYLRSDIYGNYHIAGCIFLEGMNQPDFSDYHSIIYGHNMRNTTMFGDLKRYKNDEGFYENNQYFNIYTDTQVLRYQIFSYYDVEQDDEVYTVGYGPDDTWQAMIDRMVTSSMKDTGIHPTKEDKIVTLSTCTSSGETKRFVVHGVLVNAN</sequence>
<dbReference type="GO" id="GO:0016787">
    <property type="term" value="F:hydrolase activity"/>
    <property type="evidence" value="ECO:0007669"/>
    <property type="project" value="UniProtKB-KW"/>
</dbReference>